<dbReference type="Gene3D" id="3.90.1510.10">
    <property type="entry name" value="Glycerate kinase, domain 2"/>
    <property type="match status" value="1"/>
</dbReference>
<dbReference type="SUPFAM" id="SSF110738">
    <property type="entry name" value="Glycerate kinase I"/>
    <property type="match status" value="1"/>
</dbReference>
<dbReference type="InterPro" id="IPR018193">
    <property type="entry name" value="Glyc_kinase_flavodox-like_fold"/>
</dbReference>
<sequence length="378" mass="39814">MKIVVAPDSFKGSMSSTAAANQIEAGFRSVDPLLEIVQIPMADGGEGTVDAILAAVGGERVTVPALDPLGRPITACYGWLAASKTAVIETAAASGLPLLTADERNPFLTSTYGTGQLIKAALDHGAETLVLGIGGSATVDAGTGCFQALGVRFANAKGEELNMCGGKLGEVEQIDVAELDPRLRHTRIQIASDVTNPLLGNEGAVVVFGPQKGLREEEFSAFEKAMTHYAQVMSMTTGTDYIHAAGSGAAGGFGFTLLSLLKVEMKSGLLLMSEWSRLEERIAAADLVITGEGRMDAQSLYGKVPVGIARLARPYEVPVVAFTGQMSGEMTTFQQEGLALVCPIVDRPMGLDEAIREGEALLYEASARLMETLRLVYR</sequence>
<dbReference type="Gene3D" id="3.40.50.10350">
    <property type="entry name" value="Glycerate kinase, domain 1"/>
    <property type="match status" value="1"/>
</dbReference>
<comment type="similarity">
    <text evidence="1 4">Belongs to the glycerate kinase type-1 family.</text>
</comment>
<dbReference type="PIRSF" id="PIRSF006078">
    <property type="entry name" value="GlxK"/>
    <property type="match status" value="1"/>
</dbReference>
<dbReference type="NCBIfam" id="TIGR00045">
    <property type="entry name" value="glycerate kinase"/>
    <property type="match status" value="1"/>
</dbReference>
<evidence type="ECO:0000256" key="3">
    <source>
        <dbReference type="ARBA" id="ARBA00022777"/>
    </source>
</evidence>
<comment type="caution">
    <text evidence="5">The sequence shown here is derived from an EMBL/GenBank/DDBJ whole genome shotgun (WGS) entry which is preliminary data.</text>
</comment>
<dbReference type="GO" id="GO:0016301">
    <property type="term" value="F:kinase activity"/>
    <property type="evidence" value="ECO:0007669"/>
    <property type="project" value="UniProtKB-KW"/>
</dbReference>
<evidence type="ECO:0000256" key="1">
    <source>
        <dbReference type="ARBA" id="ARBA00006284"/>
    </source>
</evidence>
<dbReference type="InterPro" id="IPR018197">
    <property type="entry name" value="Glycerate_kinase_RE-like"/>
</dbReference>
<accession>A0ABW5R7I6</accession>
<dbReference type="InterPro" id="IPR036129">
    <property type="entry name" value="Glycerate_kinase_sf"/>
</dbReference>
<proteinExistence type="inferred from homology"/>
<keyword evidence="2 4" id="KW-0808">Transferase</keyword>
<dbReference type="Proteomes" id="UP001597497">
    <property type="component" value="Unassembled WGS sequence"/>
</dbReference>
<keyword evidence="6" id="KW-1185">Reference proteome</keyword>
<dbReference type="InterPro" id="IPR004381">
    <property type="entry name" value="Glycerate_kinase"/>
</dbReference>
<dbReference type="Pfam" id="PF02595">
    <property type="entry name" value="Gly_kinase"/>
    <property type="match status" value="1"/>
</dbReference>
<reference evidence="6" key="1">
    <citation type="journal article" date="2019" name="Int. J. Syst. Evol. Microbiol.">
        <title>The Global Catalogue of Microorganisms (GCM) 10K type strain sequencing project: providing services to taxonomists for standard genome sequencing and annotation.</title>
        <authorList>
            <consortium name="The Broad Institute Genomics Platform"/>
            <consortium name="The Broad Institute Genome Sequencing Center for Infectious Disease"/>
            <person name="Wu L."/>
            <person name="Ma J."/>
        </authorList>
    </citation>
    <scope>NUCLEOTIDE SEQUENCE [LARGE SCALE GENOMIC DNA]</scope>
    <source>
        <strain evidence="6">KCTC 33676</strain>
    </source>
</reference>
<name>A0ABW5R7I6_9BACL</name>
<gene>
    <name evidence="5" type="ORF">ACFSUC_03790</name>
</gene>
<keyword evidence="3 4" id="KW-0418">Kinase</keyword>
<dbReference type="PANTHER" id="PTHR21599:SF0">
    <property type="entry name" value="GLYCERATE KINASE"/>
    <property type="match status" value="1"/>
</dbReference>
<evidence type="ECO:0000313" key="6">
    <source>
        <dbReference type="Proteomes" id="UP001597497"/>
    </source>
</evidence>
<dbReference type="PANTHER" id="PTHR21599">
    <property type="entry name" value="GLYCERATE KINASE"/>
    <property type="match status" value="1"/>
</dbReference>
<dbReference type="EMBL" id="JBHUMM010000005">
    <property type="protein sequence ID" value="MFD2670731.1"/>
    <property type="molecule type" value="Genomic_DNA"/>
</dbReference>
<evidence type="ECO:0000313" key="5">
    <source>
        <dbReference type="EMBL" id="MFD2670731.1"/>
    </source>
</evidence>
<evidence type="ECO:0000256" key="4">
    <source>
        <dbReference type="PIRNR" id="PIRNR006078"/>
    </source>
</evidence>
<organism evidence="5 6">
    <name type="scientific">Marinicrinis sediminis</name>
    <dbReference type="NCBI Taxonomy" id="1652465"/>
    <lineage>
        <taxon>Bacteria</taxon>
        <taxon>Bacillati</taxon>
        <taxon>Bacillota</taxon>
        <taxon>Bacilli</taxon>
        <taxon>Bacillales</taxon>
        <taxon>Paenibacillaceae</taxon>
    </lineage>
</organism>
<protein>
    <submittedName>
        <fullName evidence="5">Glycerate kinase</fullName>
    </submittedName>
</protein>
<dbReference type="RefSeq" id="WP_379928154.1">
    <property type="nucleotide sequence ID" value="NZ_JBHUMM010000005.1"/>
</dbReference>
<evidence type="ECO:0000256" key="2">
    <source>
        <dbReference type="ARBA" id="ARBA00022679"/>
    </source>
</evidence>